<gene>
    <name evidence="2" type="ORF">UHOR_05532</name>
</gene>
<proteinExistence type="predicted"/>
<keyword evidence="1" id="KW-1133">Transmembrane helix</keyword>
<dbReference type="AlphaFoldDB" id="I2FX55"/>
<evidence type="ECO:0000313" key="2">
    <source>
        <dbReference type="EMBL" id="CCF51498.1"/>
    </source>
</evidence>
<accession>I2FX55</accession>
<keyword evidence="3" id="KW-1185">Reference proteome</keyword>
<feature type="transmembrane region" description="Helical" evidence="1">
    <location>
        <begin position="77"/>
        <end position="101"/>
    </location>
</feature>
<feature type="transmembrane region" description="Helical" evidence="1">
    <location>
        <begin position="274"/>
        <end position="292"/>
    </location>
</feature>
<keyword evidence="1" id="KW-0812">Transmembrane</keyword>
<dbReference type="eggNOG" id="ENOG502RE6N">
    <property type="taxonomic scope" value="Eukaryota"/>
</dbReference>
<feature type="transmembrane region" description="Helical" evidence="1">
    <location>
        <begin position="36"/>
        <end position="56"/>
    </location>
</feature>
<evidence type="ECO:0000256" key="1">
    <source>
        <dbReference type="SAM" id="Phobius"/>
    </source>
</evidence>
<sequence length="443" mass="48749">MGAAPSKPDPYGLYAHAYPPPLLPTSMAKAEGPTEILVYAMGMFAGANASLFFVYFHLFGGLRSRSQPSRDPYLLQLAVLISVLCNLTLAIVGFVCLYNRALIALYSKVGFDTNAIEWYVPLYHTMQAIPGAIGQLYFVARIAKLFDVRKKSTRIGVAVATVGITAQFVLMIWFGAAFYAVRYKHRLLDPSTRHWVKGIISAWAIIFVLLEISTTLTTIARLIVLRRQTSMDAARRVLFNLGVYSLQGQVVLATFSLTSFYLFSTSVIGWYTPIYLLSGALYTTVLLANLIYRQAVSTAMHKATSDYSPSADPERQAQRNFDFNAVCTYRSGMEQDIQMEETGKTEDESWQGGERRFTGFSSLHAVRVGEVGHAKTFSEGADAAMRDDTRLFRSDPGTGTGTGTGRVVGRPFAVRASPPTRPAPLVMVTKTTSLHSSECVADQ</sequence>
<comment type="caution">
    <text evidence="2">The sequence shown here is derived from an EMBL/GenBank/DDBJ whole genome shotgun (WGS) entry which is preliminary data.</text>
</comment>
<reference evidence="2 3" key="1">
    <citation type="journal article" date="2012" name="Plant Cell">
        <title>Genome comparison of barley and maize smut fungi reveals targeted loss of RNA silencing components and species-specific presence of transposable elements.</title>
        <authorList>
            <person name="Laurie J.D."/>
            <person name="Ali S."/>
            <person name="Linning R."/>
            <person name="Mannhaupt G."/>
            <person name="Wong P."/>
            <person name="Gueldener U."/>
            <person name="Muensterkoetter M."/>
            <person name="Moore R."/>
            <person name="Kahmann R."/>
            <person name="Bakkeren G."/>
            <person name="Schirawski J."/>
        </authorList>
    </citation>
    <scope>NUCLEOTIDE SEQUENCE [LARGE SCALE GENOMIC DNA]</scope>
    <source>
        <strain evidence="3">Uh4875-4</strain>
    </source>
</reference>
<protein>
    <submittedName>
        <fullName evidence="2">Uncharacterized protein</fullName>
    </submittedName>
</protein>
<feature type="transmembrane region" description="Helical" evidence="1">
    <location>
        <begin position="237"/>
        <end position="262"/>
    </location>
</feature>
<dbReference type="EMBL" id="CAGI01000165">
    <property type="protein sequence ID" value="CCF51498.1"/>
    <property type="molecule type" value="Genomic_DNA"/>
</dbReference>
<feature type="transmembrane region" description="Helical" evidence="1">
    <location>
        <begin position="200"/>
        <end position="225"/>
    </location>
</feature>
<feature type="transmembrane region" description="Helical" evidence="1">
    <location>
        <begin position="155"/>
        <end position="180"/>
    </location>
</feature>
<dbReference type="Proteomes" id="UP000006174">
    <property type="component" value="Unassembled WGS sequence"/>
</dbReference>
<keyword evidence="1" id="KW-0472">Membrane</keyword>
<name>I2FX55_USTHO</name>
<organism evidence="2 3">
    <name type="scientific">Ustilago hordei</name>
    <name type="common">Barley covered smut fungus</name>
    <dbReference type="NCBI Taxonomy" id="120017"/>
    <lineage>
        <taxon>Eukaryota</taxon>
        <taxon>Fungi</taxon>
        <taxon>Dikarya</taxon>
        <taxon>Basidiomycota</taxon>
        <taxon>Ustilaginomycotina</taxon>
        <taxon>Ustilaginomycetes</taxon>
        <taxon>Ustilaginales</taxon>
        <taxon>Ustilaginaceae</taxon>
        <taxon>Ustilago</taxon>
    </lineage>
</organism>
<dbReference type="HOGENOM" id="CLU_042431_0_0_1"/>
<evidence type="ECO:0000313" key="3">
    <source>
        <dbReference type="Proteomes" id="UP000006174"/>
    </source>
</evidence>
<dbReference type="OrthoDB" id="2556267at2759"/>
<dbReference type="OMA" id="CALYAVY"/>